<dbReference type="Proteomes" id="UP000000557">
    <property type="component" value="Chromosome"/>
</dbReference>
<dbReference type="eggNOG" id="COG0546">
    <property type="taxonomic scope" value="Bacteria"/>
</dbReference>
<proteinExistence type="predicted"/>
<dbReference type="PANTHER" id="PTHR43434">
    <property type="entry name" value="PHOSPHOGLYCOLATE PHOSPHATASE"/>
    <property type="match status" value="1"/>
</dbReference>
<sequence>MATPAPDLLALDFDGVLCDGLLEYFQTAWQVYRRLWTPPDNLAPPAAVAELFYRLRPVVETGWEMPLLVSAIVGGVEPEAILADWGGISQQLLAQSGVSAPQLAGEVDRTRDAWIARDLEGWLQLHRLYPGVAGRLRALCEHPQPAVFMITTKESRFVLLLLEQAGVDWPGERIFGKDTQQPKTETLAKLLGAGYERIWFVEDRLATLEKVARLAELASVQLYLADWGYNTPTERERVRADSRIRLLNLEQFADDFCNWPQ</sequence>
<evidence type="ECO:0000313" key="1">
    <source>
        <dbReference type="EMBL" id="BAC89984.1"/>
    </source>
</evidence>
<dbReference type="Gene3D" id="3.40.50.1000">
    <property type="entry name" value="HAD superfamily/HAD-like"/>
    <property type="match status" value="1"/>
</dbReference>
<dbReference type="RefSeq" id="WP_011142041.1">
    <property type="nucleotide sequence ID" value="NC_005125.1"/>
</dbReference>
<dbReference type="KEGG" id="gvi:glr2043"/>
<dbReference type="InParanoid" id="Q7NIY9"/>
<accession>Q7NIY9</accession>
<dbReference type="PATRIC" id="fig|251221.4.peg.2077"/>
<dbReference type="STRING" id="251221.gene:10759536"/>
<reference evidence="1 2" key="2">
    <citation type="journal article" date="2003" name="DNA Res.">
        <title>Complete genome structure of Gloeobacter violaceus PCC 7421, a cyanobacterium that lacks thylakoids (supplement).</title>
        <authorList>
            <person name="Nakamura Y."/>
            <person name="Kaneko T."/>
            <person name="Sato S."/>
            <person name="Mimuro M."/>
            <person name="Miyashita H."/>
            <person name="Tsuchiya T."/>
            <person name="Sasamoto S."/>
            <person name="Watanabe A."/>
            <person name="Kawashima K."/>
            <person name="Kishida Y."/>
            <person name="Kiyokawa C."/>
            <person name="Kohara M."/>
            <person name="Matsumoto M."/>
            <person name="Matsuno A."/>
            <person name="Nakazaki N."/>
            <person name="Shimpo S."/>
            <person name="Takeuchi C."/>
            <person name="Yamada M."/>
            <person name="Tabata S."/>
        </authorList>
    </citation>
    <scope>NUCLEOTIDE SEQUENCE [LARGE SCALE GENOMIC DNA]</scope>
    <source>
        <strain evidence="2">ATCC 29082 / PCC 7421</strain>
    </source>
</reference>
<dbReference type="InterPro" id="IPR023214">
    <property type="entry name" value="HAD_sf"/>
</dbReference>
<keyword evidence="2" id="KW-1185">Reference proteome</keyword>
<dbReference type="EMBL" id="BA000045">
    <property type="protein sequence ID" value="BAC89984.1"/>
    <property type="molecule type" value="Genomic_DNA"/>
</dbReference>
<dbReference type="GO" id="GO:0006281">
    <property type="term" value="P:DNA repair"/>
    <property type="evidence" value="ECO:0000318"/>
    <property type="project" value="GO_Central"/>
</dbReference>
<dbReference type="OrthoDB" id="368044at2"/>
<dbReference type="Pfam" id="PF00702">
    <property type="entry name" value="Hydrolase"/>
    <property type="match status" value="1"/>
</dbReference>
<gene>
    <name evidence="1" type="ordered locus">glr2043</name>
</gene>
<organism evidence="1 2">
    <name type="scientific">Gloeobacter violaceus (strain ATCC 29082 / PCC 7421)</name>
    <dbReference type="NCBI Taxonomy" id="251221"/>
    <lineage>
        <taxon>Bacteria</taxon>
        <taxon>Bacillati</taxon>
        <taxon>Cyanobacteriota</taxon>
        <taxon>Cyanophyceae</taxon>
        <taxon>Gloeobacterales</taxon>
        <taxon>Gloeobacteraceae</taxon>
        <taxon>Gloeobacter</taxon>
    </lineage>
</organism>
<evidence type="ECO:0000313" key="2">
    <source>
        <dbReference type="Proteomes" id="UP000000557"/>
    </source>
</evidence>
<dbReference type="HOGENOM" id="CLU_072689_1_0_3"/>
<name>Q7NIY9_GLOVI</name>
<dbReference type="GO" id="GO:0008967">
    <property type="term" value="F:phosphoglycolate phosphatase activity"/>
    <property type="evidence" value="ECO:0000318"/>
    <property type="project" value="GO_Central"/>
</dbReference>
<dbReference type="InterPro" id="IPR036412">
    <property type="entry name" value="HAD-like_sf"/>
</dbReference>
<dbReference type="PhylomeDB" id="Q7NIY9"/>
<dbReference type="EnsemblBacteria" id="BAC89984">
    <property type="protein sequence ID" value="BAC89984"/>
    <property type="gene ID" value="BAC89984"/>
</dbReference>
<dbReference type="InterPro" id="IPR050155">
    <property type="entry name" value="HAD-like_hydrolase_sf"/>
</dbReference>
<reference evidence="1 2" key="1">
    <citation type="journal article" date="2003" name="DNA Res.">
        <title>Complete genome structure of Gloeobacter violaceus PCC 7421, a cyanobacterium that lacks thylakoids.</title>
        <authorList>
            <person name="Nakamura Y."/>
            <person name="Kaneko T."/>
            <person name="Sato S."/>
            <person name="Mimuro M."/>
            <person name="Miyashita H."/>
            <person name="Tsuchiya T."/>
            <person name="Sasamoto S."/>
            <person name="Watanabe A."/>
            <person name="Kawashima K."/>
            <person name="Kishida Y."/>
            <person name="Kiyokawa C."/>
            <person name="Kohara M."/>
            <person name="Matsumoto M."/>
            <person name="Matsuno A."/>
            <person name="Nakazaki N."/>
            <person name="Shimpo S."/>
            <person name="Takeuchi C."/>
            <person name="Yamada M."/>
            <person name="Tabata S."/>
        </authorList>
    </citation>
    <scope>NUCLEOTIDE SEQUENCE [LARGE SCALE GENOMIC DNA]</scope>
    <source>
        <strain evidence="2">ATCC 29082 / PCC 7421</strain>
    </source>
</reference>
<dbReference type="SUPFAM" id="SSF56784">
    <property type="entry name" value="HAD-like"/>
    <property type="match status" value="1"/>
</dbReference>
<dbReference type="PANTHER" id="PTHR43434:SF21">
    <property type="entry name" value="SLL0295 PROTEIN"/>
    <property type="match status" value="1"/>
</dbReference>
<dbReference type="GO" id="GO:0005829">
    <property type="term" value="C:cytosol"/>
    <property type="evidence" value="ECO:0000318"/>
    <property type="project" value="GO_Central"/>
</dbReference>
<dbReference type="AlphaFoldDB" id="Q7NIY9"/>
<protein>
    <submittedName>
        <fullName evidence="1">Glr2043 protein</fullName>
    </submittedName>
</protein>